<dbReference type="Pfam" id="PF07969">
    <property type="entry name" value="Amidohydro_3"/>
    <property type="match status" value="1"/>
</dbReference>
<keyword evidence="4" id="KW-1185">Reference proteome</keyword>
<dbReference type="Gene3D" id="3.10.310.70">
    <property type="match status" value="1"/>
</dbReference>
<dbReference type="InterPro" id="IPR032466">
    <property type="entry name" value="Metal_Hydrolase"/>
</dbReference>
<dbReference type="Gene3D" id="2.30.40.10">
    <property type="entry name" value="Urease, subunit C, domain 1"/>
    <property type="match status" value="1"/>
</dbReference>
<gene>
    <name evidence="3" type="ORF">SAMD00023353_3100980</name>
</gene>
<evidence type="ECO:0000259" key="2">
    <source>
        <dbReference type="Pfam" id="PF07969"/>
    </source>
</evidence>
<proteinExistence type="predicted"/>
<dbReference type="SUPFAM" id="SSF51556">
    <property type="entry name" value="Metallo-dependent hydrolases"/>
    <property type="match status" value="1"/>
</dbReference>
<dbReference type="SUPFAM" id="SSF51338">
    <property type="entry name" value="Composite domain of metallo-dependent hydrolases"/>
    <property type="match status" value="1"/>
</dbReference>
<keyword evidence="1" id="KW-0732">Signal</keyword>
<feature type="signal peptide" evidence="1">
    <location>
        <begin position="1"/>
        <end position="22"/>
    </location>
</feature>
<name>A0A1W2TSI6_ROSNE</name>
<dbReference type="OMA" id="WGFRLHA"/>
<dbReference type="AlphaFoldDB" id="A0A1W2TSI6"/>
<feature type="domain" description="Amidohydrolase 3" evidence="2">
    <location>
        <begin position="87"/>
        <end position="561"/>
    </location>
</feature>
<dbReference type="GO" id="GO:0016810">
    <property type="term" value="F:hydrolase activity, acting on carbon-nitrogen (but not peptide) bonds"/>
    <property type="evidence" value="ECO:0007669"/>
    <property type="project" value="InterPro"/>
</dbReference>
<dbReference type="InterPro" id="IPR011059">
    <property type="entry name" value="Metal-dep_hydrolase_composite"/>
</dbReference>
<protein>
    <submittedName>
        <fullName evidence="3">Putative amidohydrolase</fullName>
    </submittedName>
</protein>
<evidence type="ECO:0000256" key="1">
    <source>
        <dbReference type="SAM" id="SignalP"/>
    </source>
</evidence>
<sequence length="568" mass="60024">MRLPYSPVLLALLAIQPSIATSQADGHGRAAGPLRGDLILHNGRIHTMNERGETASVIAIRAGTIVYIGESRADAAAEFATISPSSVVDLRGRTVIPGLIDCHNHIVLLGNRPGYHTPLENAYSVADVQGAYRTRAAAAGVPSDAFLTTIGGFHPNQFREGRLPTLAELDAAAPGHAVFASYGFMGPAVTNSLGRAFFASLGADDAPAVGADGAIAAGRENGKALLGLRGRLLMFAARKRGVRDAMRYAASLGVTTHLDQGAFPAMGTAADGAAHEDLYAMHLPWLSVYDDDDGLVRLRINFLHMDDEAGVPTVAARLRDTFPLFGNDMVRTGGVGEFATADYAGGPVFEEAARRIAAAGWRLEVHSLTATDFQTQIQAFERVNANGNSSSPGGGGGVVEGLRWVVAHVPQITPEYLRRLRAVGGGVNLSGWQYLAGTGPRAGPPFRDVLDSGIPAGIGADGMQIAPLNPWVHAYYATTGRNALGQLINDGQQIGRRELLHLYTRANQWFLGGADERLLGSLEVGRLGDVVVLNNDYFAVPDEELKQLRSILTVVGGKVVHDDGILGS</sequence>
<feature type="chain" id="PRO_5012393580" evidence="1">
    <location>
        <begin position="23"/>
        <end position="568"/>
    </location>
</feature>
<dbReference type="STRING" id="77044.A0A1W2TSI6"/>
<organism evidence="3">
    <name type="scientific">Rosellinia necatrix</name>
    <name type="common">White root-rot fungus</name>
    <dbReference type="NCBI Taxonomy" id="77044"/>
    <lineage>
        <taxon>Eukaryota</taxon>
        <taxon>Fungi</taxon>
        <taxon>Dikarya</taxon>
        <taxon>Ascomycota</taxon>
        <taxon>Pezizomycotina</taxon>
        <taxon>Sordariomycetes</taxon>
        <taxon>Xylariomycetidae</taxon>
        <taxon>Xylariales</taxon>
        <taxon>Xylariaceae</taxon>
        <taxon>Rosellinia</taxon>
    </lineage>
</organism>
<dbReference type="Proteomes" id="UP000054516">
    <property type="component" value="Unassembled WGS sequence"/>
</dbReference>
<keyword evidence="3" id="KW-0378">Hydrolase</keyword>
<dbReference type="OrthoDB" id="194468at2759"/>
<evidence type="ECO:0000313" key="3">
    <source>
        <dbReference type="EMBL" id="GAP91494.2"/>
    </source>
</evidence>
<dbReference type="EMBL" id="DF977476">
    <property type="protein sequence ID" value="GAP91494.2"/>
    <property type="molecule type" value="Genomic_DNA"/>
</dbReference>
<dbReference type="InterPro" id="IPR013108">
    <property type="entry name" value="Amidohydro_3"/>
</dbReference>
<dbReference type="Gene3D" id="3.20.20.140">
    <property type="entry name" value="Metal-dependent hydrolases"/>
    <property type="match status" value="1"/>
</dbReference>
<reference evidence="3" key="1">
    <citation type="submission" date="2016-03" db="EMBL/GenBank/DDBJ databases">
        <title>Draft genome sequence of Rosellinia necatrix.</title>
        <authorList>
            <person name="Kanematsu S."/>
        </authorList>
    </citation>
    <scope>NUCLEOTIDE SEQUENCE [LARGE SCALE GENOMIC DNA]</scope>
    <source>
        <strain evidence="3">W97</strain>
    </source>
</reference>
<evidence type="ECO:0000313" key="4">
    <source>
        <dbReference type="Proteomes" id="UP000054516"/>
    </source>
</evidence>
<dbReference type="PANTHER" id="PTHR22642:SF21">
    <property type="entry name" value="PERIPLASMIC PROTEIN"/>
    <property type="match status" value="1"/>
</dbReference>
<accession>A0A1W2TSI6</accession>
<dbReference type="PANTHER" id="PTHR22642">
    <property type="entry name" value="IMIDAZOLONEPROPIONASE"/>
    <property type="match status" value="1"/>
</dbReference>